<proteinExistence type="predicted"/>
<sequence length="182" mass="20416">MASLATVAELNHSKKIAHGLAPDPSLIITPPNVVTQFAQAAIEYLEKEIQLPGSDARMSADTTHLAREVQGDILSNFVRGPPGYQAPKKDKLLALVLGSLSKMRYAPNQTSRLFRKHRLLVFSSNPQALSPKGRVHRFFGRRYELHQQQRERLKEYFAPWAVAPRFIALDESHSASRKGCFV</sequence>
<reference evidence="1" key="2">
    <citation type="submission" date="2023-05" db="EMBL/GenBank/DDBJ databases">
        <authorList>
            <consortium name="Lawrence Berkeley National Laboratory"/>
            <person name="Steindorff A."/>
            <person name="Hensen N."/>
            <person name="Bonometti L."/>
            <person name="Westerberg I."/>
            <person name="Brannstrom I.O."/>
            <person name="Guillou S."/>
            <person name="Cros-Aarteil S."/>
            <person name="Calhoun S."/>
            <person name="Haridas S."/>
            <person name="Kuo A."/>
            <person name="Mondo S."/>
            <person name="Pangilinan J."/>
            <person name="Riley R."/>
            <person name="Labutti K."/>
            <person name="Andreopoulos B."/>
            <person name="Lipzen A."/>
            <person name="Chen C."/>
            <person name="Yanf M."/>
            <person name="Daum C."/>
            <person name="Ng V."/>
            <person name="Clum A."/>
            <person name="Ohm R."/>
            <person name="Martin F."/>
            <person name="Silar P."/>
            <person name="Natvig D."/>
            <person name="Lalanne C."/>
            <person name="Gautier V."/>
            <person name="Ament-Velasquez S.L."/>
            <person name="Kruys A."/>
            <person name="Hutchinson M.I."/>
            <person name="Powell A.J."/>
            <person name="Barry K."/>
            <person name="Miller A.N."/>
            <person name="Grigoriev I.V."/>
            <person name="Debuchy R."/>
            <person name="Gladieux P."/>
            <person name="Thoren M.H."/>
            <person name="Johannesson H."/>
        </authorList>
    </citation>
    <scope>NUCLEOTIDE SEQUENCE</scope>
    <source>
        <strain evidence="1">CBS 103.79</strain>
    </source>
</reference>
<accession>A0AAN6MFY6</accession>
<evidence type="ECO:0000313" key="1">
    <source>
        <dbReference type="EMBL" id="KAK3899398.1"/>
    </source>
</evidence>
<name>A0AAN6MFY6_9PEZI</name>
<dbReference type="EMBL" id="MU855791">
    <property type="protein sequence ID" value="KAK3899398.1"/>
    <property type="molecule type" value="Genomic_DNA"/>
</dbReference>
<dbReference type="Proteomes" id="UP001303889">
    <property type="component" value="Unassembled WGS sequence"/>
</dbReference>
<dbReference type="AlphaFoldDB" id="A0AAN6MFY6"/>
<protein>
    <submittedName>
        <fullName evidence="1">Uncharacterized protein</fullName>
    </submittedName>
</protein>
<gene>
    <name evidence="1" type="ORF">C8A05DRAFT_36990</name>
</gene>
<evidence type="ECO:0000313" key="2">
    <source>
        <dbReference type="Proteomes" id="UP001303889"/>
    </source>
</evidence>
<reference evidence="1" key="1">
    <citation type="journal article" date="2023" name="Mol. Phylogenet. Evol.">
        <title>Genome-scale phylogeny and comparative genomics of the fungal order Sordariales.</title>
        <authorList>
            <person name="Hensen N."/>
            <person name="Bonometti L."/>
            <person name="Westerberg I."/>
            <person name="Brannstrom I.O."/>
            <person name="Guillou S."/>
            <person name="Cros-Aarteil S."/>
            <person name="Calhoun S."/>
            <person name="Haridas S."/>
            <person name="Kuo A."/>
            <person name="Mondo S."/>
            <person name="Pangilinan J."/>
            <person name="Riley R."/>
            <person name="LaButti K."/>
            <person name="Andreopoulos B."/>
            <person name="Lipzen A."/>
            <person name="Chen C."/>
            <person name="Yan M."/>
            <person name="Daum C."/>
            <person name="Ng V."/>
            <person name="Clum A."/>
            <person name="Steindorff A."/>
            <person name="Ohm R.A."/>
            <person name="Martin F."/>
            <person name="Silar P."/>
            <person name="Natvig D.O."/>
            <person name="Lalanne C."/>
            <person name="Gautier V."/>
            <person name="Ament-Velasquez S.L."/>
            <person name="Kruys A."/>
            <person name="Hutchinson M.I."/>
            <person name="Powell A.J."/>
            <person name="Barry K."/>
            <person name="Miller A.N."/>
            <person name="Grigoriev I.V."/>
            <person name="Debuchy R."/>
            <person name="Gladieux P."/>
            <person name="Hiltunen Thoren M."/>
            <person name="Johannesson H."/>
        </authorList>
    </citation>
    <scope>NUCLEOTIDE SEQUENCE</scope>
    <source>
        <strain evidence="1">CBS 103.79</strain>
    </source>
</reference>
<keyword evidence="2" id="KW-1185">Reference proteome</keyword>
<organism evidence="1 2">
    <name type="scientific">Staphylotrichum tortipilum</name>
    <dbReference type="NCBI Taxonomy" id="2831512"/>
    <lineage>
        <taxon>Eukaryota</taxon>
        <taxon>Fungi</taxon>
        <taxon>Dikarya</taxon>
        <taxon>Ascomycota</taxon>
        <taxon>Pezizomycotina</taxon>
        <taxon>Sordariomycetes</taxon>
        <taxon>Sordariomycetidae</taxon>
        <taxon>Sordariales</taxon>
        <taxon>Chaetomiaceae</taxon>
        <taxon>Staphylotrichum</taxon>
    </lineage>
</organism>
<comment type="caution">
    <text evidence="1">The sequence shown here is derived from an EMBL/GenBank/DDBJ whole genome shotgun (WGS) entry which is preliminary data.</text>
</comment>